<dbReference type="InterPro" id="IPR041522">
    <property type="entry name" value="CdaR_GGDEF"/>
</dbReference>
<evidence type="ECO:0000313" key="2">
    <source>
        <dbReference type="EMBL" id="OTN99635.1"/>
    </source>
</evidence>
<sequence length="137" mass="15709">MKGPCIFIFLFSHLIVSAASLVFLHKQALDFSSPYYVVVGQLSDNQQLCQERINPLLELLERIFSYYGQALFTVHRQQIIILVNRISRASLLSLLDKIQTKFNKMYQLQLNFGIGSLCYTEQETPQSFLHAQHAVNG</sequence>
<accession>A0AB73N652</accession>
<evidence type="ECO:0000313" key="3">
    <source>
        <dbReference type="Proteomes" id="UP000194737"/>
    </source>
</evidence>
<feature type="domain" description="CdaR GGDEF-like" evidence="1">
    <location>
        <begin position="29"/>
        <end position="135"/>
    </location>
</feature>
<comment type="caution">
    <text evidence="2">The sequence shown here is derived from an EMBL/GenBank/DDBJ whole genome shotgun (WGS) entry which is preliminary data.</text>
</comment>
<evidence type="ECO:0000259" key="1">
    <source>
        <dbReference type="Pfam" id="PF17853"/>
    </source>
</evidence>
<dbReference type="Proteomes" id="UP000194737">
    <property type="component" value="Unassembled WGS sequence"/>
</dbReference>
<dbReference type="AlphaFoldDB" id="A0AB73N652"/>
<dbReference type="Pfam" id="PF17853">
    <property type="entry name" value="GGDEF_2"/>
    <property type="match status" value="1"/>
</dbReference>
<name>A0AB73N652_ENTFC</name>
<organism evidence="2 3">
    <name type="scientific">Enterococcus faecium</name>
    <name type="common">Streptococcus faecium</name>
    <dbReference type="NCBI Taxonomy" id="1352"/>
    <lineage>
        <taxon>Bacteria</taxon>
        <taxon>Bacillati</taxon>
        <taxon>Bacillota</taxon>
        <taxon>Bacilli</taxon>
        <taxon>Lactobacillales</taxon>
        <taxon>Enterococcaceae</taxon>
        <taxon>Enterococcus</taxon>
    </lineage>
</organism>
<gene>
    <name evidence="2" type="ORF">A5804_001126</name>
</gene>
<dbReference type="EMBL" id="NGLB01000001">
    <property type="protein sequence ID" value="OTN99635.1"/>
    <property type="molecule type" value="Genomic_DNA"/>
</dbReference>
<proteinExistence type="predicted"/>
<protein>
    <submittedName>
        <fullName evidence="2">Sugar diacid utilization regulator</fullName>
    </submittedName>
</protein>
<reference evidence="2 3" key="1">
    <citation type="submission" date="2017-05" db="EMBL/GenBank/DDBJ databases">
        <title>The Genome Sequence of Enterococcus faecium 6F2_DIV0138.</title>
        <authorList>
            <consortium name="The Broad Institute Genomics Platform"/>
            <consortium name="The Broad Institute Genomic Center for Infectious Diseases"/>
            <person name="Earl A."/>
            <person name="Manson A."/>
            <person name="Schwartman J."/>
            <person name="Gilmore M."/>
            <person name="Abouelleil A."/>
            <person name="Cao P."/>
            <person name="Chapman S."/>
            <person name="Cusick C."/>
            <person name="Shea T."/>
            <person name="Young S."/>
            <person name="Neafsey D."/>
            <person name="Nusbaum C."/>
            <person name="Birren B."/>
        </authorList>
    </citation>
    <scope>NUCLEOTIDE SEQUENCE [LARGE SCALE GENOMIC DNA]</scope>
    <source>
        <strain evidence="2 3">6F2_DIV0138</strain>
    </source>
</reference>